<sequence>MKLNNILITSIFVFSSFLGYSQVAPTNADAEIAKKMQDPLAYISAIMSDNDLLFKTGENDFSFSSSIQPVKAWSFDKAGFNFIARGVIPILGLAPQAQTPVVGEPISNTTSPTWGLSDMITQFFFSPKTDGAWKWGIGPMFSLKTRTNEKLAGPGWGSGPVGVAVGGAGNFAFAFIAGHLWGFDEQFSTSIFQPMIFYNFPSKPGLSVAYNNQVSYNWSASENNELTLPLGLSVNRSWGMADGYGLELGVGPYWNVVKPEGSASFMTRLNVAVIFP</sequence>
<evidence type="ECO:0000313" key="1">
    <source>
        <dbReference type="EMBL" id="QWG01978.1"/>
    </source>
</evidence>
<organism evidence="1 2">
    <name type="scientific">Flammeovirga yaeyamensis</name>
    <dbReference type="NCBI Taxonomy" id="367791"/>
    <lineage>
        <taxon>Bacteria</taxon>
        <taxon>Pseudomonadati</taxon>
        <taxon>Bacteroidota</taxon>
        <taxon>Cytophagia</taxon>
        <taxon>Cytophagales</taxon>
        <taxon>Flammeovirgaceae</taxon>
        <taxon>Flammeovirga</taxon>
    </lineage>
</organism>
<dbReference type="Proteomes" id="UP000678679">
    <property type="component" value="Chromosome 1"/>
</dbReference>
<dbReference type="AlphaFoldDB" id="A0AAX1N314"/>
<dbReference type="EMBL" id="CP076132">
    <property type="protein sequence ID" value="QWG01978.1"/>
    <property type="molecule type" value="Genomic_DNA"/>
</dbReference>
<reference evidence="1 2" key="1">
    <citation type="submission" date="2021-05" db="EMBL/GenBank/DDBJ databases">
        <title>Comparative genomic studies on the polysaccharide-degrading batcterial strains of the Flammeovirga genus.</title>
        <authorList>
            <person name="Zewei F."/>
            <person name="Zheng Z."/>
            <person name="Yu L."/>
            <person name="Ruyue G."/>
            <person name="Yanhong M."/>
            <person name="Yuanyuan C."/>
            <person name="Jingyan G."/>
            <person name="Wenjun H."/>
        </authorList>
    </citation>
    <scope>NUCLEOTIDE SEQUENCE [LARGE SCALE GENOMIC DNA]</scope>
    <source>
        <strain evidence="1 2">NBRC:100898</strain>
    </source>
</reference>
<dbReference type="RefSeq" id="WP_169665666.1">
    <property type="nucleotide sequence ID" value="NZ_CP076132.1"/>
</dbReference>
<accession>A0AAX1N314</accession>
<dbReference type="KEGG" id="fya:KMW28_20490"/>
<evidence type="ECO:0000313" key="2">
    <source>
        <dbReference type="Proteomes" id="UP000678679"/>
    </source>
</evidence>
<gene>
    <name evidence="1" type="ORF">KMW28_20490</name>
</gene>
<keyword evidence="2" id="KW-1185">Reference proteome</keyword>
<protein>
    <recommendedName>
        <fullName evidence="3">Transporter</fullName>
    </recommendedName>
</protein>
<name>A0AAX1N314_9BACT</name>
<evidence type="ECO:0008006" key="3">
    <source>
        <dbReference type="Google" id="ProtNLM"/>
    </source>
</evidence>
<proteinExistence type="predicted"/>